<evidence type="ECO:0000313" key="3">
    <source>
        <dbReference type="Proteomes" id="UP000316665"/>
    </source>
</evidence>
<proteinExistence type="predicted"/>
<feature type="transmembrane region" description="Helical" evidence="1">
    <location>
        <begin position="111"/>
        <end position="135"/>
    </location>
</feature>
<dbReference type="OrthoDB" id="8703420at2"/>
<dbReference type="KEGG" id="jas:FJQ89_07770"/>
<reference evidence="2 3" key="1">
    <citation type="submission" date="2019-06" db="EMBL/GenBank/DDBJ databases">
        <title>Complete genome sequence of Janthinobacterium sp. SNU WT3 isolated from diseased rainbow trout.</title>
        <authorList>
            <person name="Oh W.T."/>
            <person name="Park S.C."/>
        </authorList>
    </citation>
    <scope>NUCLEOTIDE SEQUENCE [LARGE SCALE GENOMIC DNA]</scope>
    <source>
        <strain evidence="2 3">SNU WT3</strain>
    </source>
</reference>
<dbReference type="Proteomes" id="UP000316665">
    <property type="component" value="Chromosome"/>
</dbReference>
<dbReference type="RefSeq" id="WP_141169748.1">
    <property type="nucleotide sequence ID" value="NZ_CP041185.1"/>
</dbReference>
<protein>
    <submittedName>
        <fullName evidence="2">Uncharacterized protein</fullName>
    </submittedName>
</protein>
<dbReference type="AlphaFoldDB" id="A0A4Y6RBF3"/>
<keyword evidence="1" id="KW-0812">Transmembrane</keyword>
<keyword evidence="1" id="KW-1133">Transmembrane helix</keyword>
<keyword evidence="1" id="KW-0472">Membrane</keyword>
<name>A0A4Y6RBF3_9BURK</name>
<sequence>MSKPFRFLFLAVFCLSLAYGYSVSYHVNGSGPDGDELKILLNLYSLNIGLFLLASYLGYQLNASHSVEMYQRRRLATFKFLAKWGVIYAIYSFIVQTIINKVMDDGDAGFFVMKAFGLYFFGFFLFLVFSIPWLFRRLSPRS</sequence>
<dbReference type="EMBL" id="CP041185">
    <property type="protein sequence ID" value="QDG70328.1"/>
    <property type="molecule type" value="Genomic_DNA"/>
</dbReference>
<feature type="transmembrane region" description="Helical" evidence="1">
    <location>
        <begin position="80"/>
        <end position="99"/>
    </location>
</feature>
<gene>
    <name evidence="2" type="ORF">FJQ89_07770</name>
</gene>
<evidence type="ECO:0000313" key="2">
    <source>
        <dbReference type="EMBL" id="QDG70328.1"/>
    </source>
</evidence>
<feature type="transmembrane region" description="Helical" evidence="1">
    <location>
        <begin position="39"/>
        <end position="59"/>
    </location>
</feature>
<evidence type="ECO:0000256" key="1">
    <source>
        <dbReference type="SAM" id="Phobius"/>
    </source>
</evidence>
<accession>A0A4Y6RBF3</accession>
<keyword evidence="3" id="KW-1185">Reference proteome</keyword>
<organism evidence="2 3">
    <name type="scientific">Janthinobacterium tructae</name>
    <dbReference type="NCBI Taxonomy" id="2590869"/>
    <lineage>
        <taxon>Bacteria</taxon>
        <taxon>Pseudomonadati</taxon>
        <taxon>Pseudomonadota</taxon>
        <taxon>Betaproteobacteria</taxon>
        <taxon>Burkholderiales</taxon>
        <taxon>Oxalobacteraceae</taxon>
        <taxon>Janthinobacterium</taxon>
    </lineage>
</organism>